<dbReference type="AlphaFoldDB" id="A0A2S6H6M0"/>
<organism evidence="2 3">
    <name type="scientific">Methylobacter tundripaludum</name>
    <dbReference type="NCBI Taxonomy" id="173365"/>
    <lineage>
        <taxon>Bacteria</taxon>
        <taxon>Pseudomonadati</taxon>
        <taxon>Pseudomonadota</taxon>
        <taxon>Gammaproteobacteria</taxon>
        <taxon>Methylococcales</taxon>
        <taxon>Methylococcaceae</taxon>
        <taxon>Methylobacter</taxon>
    </lineage>
</organism>
<evidence type="ECO:0000313" key="2">
    <source>
        <dbReference type="EMBL" id="PPK73081.1"/>
    </source>
</evidence>
<protein>
    <submittedName>
        <fullName evidence="2">RNA recognition motif-containing protein</fullName>
    </submittedName>
</protein>
<sequence length="88" mass="9609">MKRIFVGNLPSEATEETVQALFSEYGKVRSIQLVSDIFSGKCRGFGFIGMEGHEARAAIAGLDGNLYCGKPLKVKFEDTTAGKNGRRH</sequence>
<reference evidence="2 3" key="1">
    <citation type="submission" date="2018-02" db="EMBL/GenBank/DDBJ databases">
        <title>Subsurface microbial communities from deep shales in Ohio and West Virginia, USA.</title>
        <authorList>
            <person name="Wrighton K."/>
        </authorList>
    </citation>
    <scope>NUCLEOTIDE SEQUENCE [LARGE SCALE GENOMIC DNA]</scope>
    <source>
        <strain evidence="2 3">OWC-G53F</strain>
    </source>
</reference>
<keyword evidence="3" id="KW-1185">Reference proteome</keyword>
<dbReference type="EMBL" id="PTIY01000002">
    <property type="protein sequence ID" value="PPK73081.1"/>
    <property type="molecule type" value="Genomic_DNA"/>
</dbReference>
<name>A0A2S6H6M0_9GAMM</name>
<dbReference type="RefSeq" id="WP_104422356.1">
    <property type="nucleotide sequence ID" value="NZ_PTIY01000002.1"/>
</dbReference>
<evidence type="ECO:0000259" key="1">
    <source>
        <dbReference type="PROSITE" id="PS50102"/>
    </source>
</evidence>
<gene>
    <name evidence="2" type="ORF">B0F88_10260</name>
</gene>
<proteinExistence type="predicted"/>
<dbReference type="InterPro" id="IPR000504">
    <property type="entry name" value="RRM_dom"/>
</dbReference>
<dbReference type="CDD" id="cd00590">
    <property type="entry name" value="RRM_SF"/>
    <property type="match status" value="1"/>
</dbReference>
<dbReference type="OrthoDB" id="9798855at2"/>
<dbReference type="SMART" id="SM00360">
    <property type="entry name" value="RRM"/>
    <property type="match status" value="1"/>
</dbReference>
<accession>A0A2S6H6M0</accession>
<dbReference type="Proteomes" id="UP000238071">
    <property type="component" value="Unassembled WGS sequence"/>
</dbReference>
<dbReference type="InterPro" id="IPR012677">
    <property type="entry name" value="Nucleotide-bd_a/b_plait_sf"/>
</dbReference>
<dbReference type="PROSITE" id="PS50102">
    <property type="entry name" value="RRM"/>
    <property type="match status" value="1"/>
</dbReference>
<dbReference type="PANTHER" id="PTHR15241">
    <property type="entry name" value="TRANSFORMER-2-RELATED"/>
    <property type="match status" value="1"/>
</dbReference>
<comment type="caution">
    <text evidence="2">The sequence shown here is derived from an EMBL/GenBank/DDBJ whole genome shotgun (WGS) entry which is preliminary data.</text>
</comment>
<dbReference type="InterPro" id="IPR035979">
    <property type="entry name" value="RBD_domain_sf"/>
</dbReference>
<dbReference type="PANTHER" id="PTHR15241:SF304">
    <property type="entry name" value="RRM DOMAIN-CONTAINING PROTEIN"/>
    <property type="match status" value="1"/>
</dbReference>
<feature type="domain" description="RRM" evidence="1">
    <location>
        <begin position="2"/>
        <end position="79"/>
    </location>
</feature>
<dbReference type="GO" id="GO:0003723">
    <property type="term" value="F:RNA binding"/>
    <property type="evidence" value="ECO:0007669"/>
    <property type="project" value="InterPro"/>
</dbReference>
<dbReference type="SUPFAM" id="SSF54928">
    <property type="entry name" value="RNA-binding domain, RBD"/>
    <property type="match status" value="1"/>
</dbReference>
<dbReference type="Pfam" id="PF00076">
    <property type="entry name" value="RRM_1"/>
    <property type="match status" value="1"/>
</dbReference>
<evidence type="ECO:0000313" key="3">
    <source>
        <dbReference type="Proteomes" id="UP000238071"/>
    </source>
</evidence>
<dbReference type="Gene3D" id="3.30.70.330">
    <property type="match status" value="1"/>
</dbReference>